<feature type="coiled-coil region" evidence="5">
    <location>
        <begin position="30"/>
        <end position="92"/>
    </location>
</feature>
<dbReference type="AlphaFoldDB" id="A0A917ME14"/>
<keyword evidence="3 5" id="KW-0175">Coiled coil</keyword>
<dbReference type="EMBL" id="BMJW01000002">
    <property type="protein sequence ID" value="GGG98604.1"/>
    <property type="molecule type" value="Genomic_DNA"/>
</dbReference>
<evidence type="ECO:0000313" key="6">
    <source>
        <dbReference type="EMBL" id="GGG98604.1"/>
    </source>
</evidence>
<keyword evidence="4" id="KW-0233">DNA recombination</keyword>
<name>A0A917ME14_9FLAO</name>
<comment type="similarity">
    <text evidence="2">Belongs to the RmuC family.</text>
</comment>
<gene>
    <name evidence="6" type="primary">rmuC</name>
    <name evidence="6" type="ORF">GCM10011416_15990</name>
</gene>
<reference evidence="6" key="1">
    <citation type="journal article" date="2014" name="Int. J. Syst. Evol. Microbiol.">
        <title>Complete genome sequence of Corynebacterium casei LMG S-19264T (=DSM 44701T), isolated from a smear-ripened cheese.</title>
        <authorList>
            <consortium name="US DOE Joint Genome Institute (JGI-PGF)"/>
            <person name="Walter F."/>
            <person name="Albersmeier A."/>
            <person name="Kalinowski J."/>
            <person name="Ruckert C."/>
        </authorList>
    </citation>
    <scope>NUCLEOTIDE SEQUENCE</scope>
    <source>
        <strain evidence="6">CGMCC 1.15763</strain>
    </source>
</reference>
<comment type="caution">
    <text evidence="6">The sequence shown here is derived from an EMBL/GenBank/DDBJ whole genome shotgun (WGS) entry which is preliminary data.</text>
</comment>
<dbReference type="PANTHER" id="PTHR30563">
    <property type="entry name" value="DNA RECOMBINATION PROTEIN RMUC"/>
    <property type="match status" value="1"/>
</dbReference>
<dbReference type="Proteomes" id="UP000633278">
    <property type="component" value="Unassembled WGS sequence"/>
</dbReference>
<dbReference type="RefSeq" id="WP_188598799.1">
    <property type="nucleotide sequence ID" value="NZ_BMJW01000002.1"/>
</dbReference>
<evidence type="ECO:0000256" key="2">
    <source>
        <dbReference type="ARBA" id="ARBA00009840"/>
    </source>
</evidence>
<proteinExistence type="inferred from homology"/>
<sequence length="428" mass="48746">MQEFIIAIISVAIGGALGYYISKLKVEKTRAVLVSEKNSLEKLLQQSETEKQNIRLEKDALAINNATKTEEHKNLERQLAENKLEVEKLQEKFTKEFENLANKIFDEKSTKFTHQNKENIQNILNPLKEKIDGFEKKVAESQKDSVGMHAALKEQLSGLKELNLQMSKEALNLTRALKGDSKVQGDWGETQLEMLLEKANLAKGIHFETQGGFRDEEGRLKKPDFIVNLPDDRHLIIDAKVSLTAYEAYMSTEDEQEKEQHFKKHLESLRKHIKGLSEKKYDSLYEINTPDYVLMFVPIEPALMIALNKSNNLYYEALDKNVVLVSTSTLLATLSTVASMWRQENQKRNVLAIAEQAGRLYDQFVNLTDDLIKVGNQLKTVQGSYDTSMKKLTGKGNLITKVERIRELGAKTSKSLNKNLLDRAKETE</sequence>
<dbReference type="PANTHER" id="PTHR30563:SF0">
    <property type="entry name" value="DNA RECOMBINATION PROTEIN RMUC"/>
    <property type="match status" value="1"/>
</dbReference>
<evidence type="ECO:0000256" key="4">
    <source>
        <dbReference type="ARBA" id="ARBA00023172"/>
    </source>
</evidence>
<comment type="function">
    <text evidence="1">Involved in DNA recombination.</text>
</comment>
<evidence type="ECO:0000256" key="5">
    <source>
        <dbReference type="SAM" id="Coils"/>
    </source>
</evidence>
<organism evidence="6 7">
    <name type="scientific">Polaribacter pacificus</name>
    <dbReference type="NCBI Taxonomy" id="1775173"/>
    <lineage>
        <taxon>Bacteria</taxon>
        <taxon>Pseudomonadati</taxon>
        <taxon>Bacteroidota</taxon>
        <taxon>Flavobacteriia</taxon>
        <taxon>Flavobacteriales</taxon>
        <taxon>Flavobacteriaceae</taxon>
    </lineage>
</organism>
<evidence type="ECO:0000256" key="1">
    <source>
        <dbReference type="ARBA" id="ARBA00003416"/>
    </source>
</evidence>
<dbReference type="InterPro" id="IPR003798">
    <property type="entry name" value="DNA_recombination_RmuC"/>
</dbReference>
<protein>
    <submittedName>
        <fullName evidence="6">DNA recombination protein RmuC</fullName>
    </submittedName>
</protein>
<keyword evidence="7" id="KW-1185">Reference proteome</keyword>
<accession>A0A917ME14</accession>
<dbReference type="GO" id="GO:0006310">
    <property type="term" value="P:DNA recombination"/>
    <property type="evidence" value="ECO:0007669"/>
    <property type="project" value="UniProtKB-KW"/>
</dbReference>
<reference evidence="6" key="2">
    <citation type="submission" date="2020-09" db="EMBL/GenBank/DDBJ databases">
        <authorList>
            <person name="Sun Q."/>
            <person name="Zhou Y."/>
        </authorList>
    </citation>
    <scope>NUCLEOTIDE SEQUENCE</scope>
    <source>
        <strain evidence="6">CGMCC 1.15763</strain>
    </source>
</reference>
<evidence type="ECO:0000313" key="7">
    <source>
        <dbReference type="Proteomes" id="UP000633278"/>
    </source>
</evidence>
<dbReference type="Pfam" id="PF02646">
    <property type="entry name" value="RmuC"/>
    <property type="match status" value="1"/>
</dbReference>
<evidence type="ECO:0000256" key="3">
    <source>
        <dbReference type="ARBA" id="ARBA00023054"/>
    </source>
</evidence>